<dbReference type="RefSeq" id="WP_000286814.1">
    <property type="nucleotide sequence ID" value="NC_008253.1"/>
</dbReference>
<dbReference type="Proteomes" id="UP000009182">
    <property type="component" value="Chromosome"/>
</dbReference>
<dbReference type="AlphaFoldDB" id="A0A454A9I8"/>
<sequence length="418" mass="48082">MYSFVKPFPQYRWRWASMTPSESLNIPEVFFGCLRVLALNEGKNVNSKDIYRLLEQVEKDIKDYNDLNVSLARSEERNLFRNSGQYWKNTGTLLSTEHGIKLTNFGRSYASGVITKDEFSAIVIKSMELPNPFIENDAVITAWHHKGIKIKPLELILSIISHLYNFKCAQGYLTTKELVEIVIPMVGNKAVEYDIYKVILDGRHGKHLERSSWKANEKSNDQRMAREFLLFLENYGYLNSRRSQNERATNLTQEFYLTEYQYSLVKSLLNSPDISYNSMAPSLVLSQISETTDVMARKRALTEITLRPKQTEFRKKLMEAYSGKCLLSNASISEVLQACHIIPVKNNGDDSVGNGFILRSDLHLLYDSGHIKINEDGSVVLSDNLKKDIFYSKTIPRKVKLPSFINIENIRIRNAYNM</sequence>
<name>A0A454A9I8_ECOL5</name>
<proteinExistence type="predicted"/>
<accession>A0A454A9I8</accession>
<dbReference type="REBASE" id="17558">
    <property type="entry name" value="Eco536ORF3766P"/>
</dbReference>
<evidence type="ECO:0000313" key="3">
    <source>
        <dbReference type="Proteomes" id="UP000009182"/>
    </source>
</evidence>
<dbReference type="KEGG" id="ecp:ECP_3768"/>
<reference evidence="2 3" key="1">
    <citation type="journal article" date="2006" name="Mol. Microbiol.">
        <title>Role of pathogenicity island-associated integrases in the genome plasticity of uropathogenic Escherichia coli strain 536.</title>
        <authorList>
            <person name="Hochhut B."/>
            <person name="Wilde C."/>
            <person name="Balling G."/>
            <person name="Middendorf B."/>
            <person name="Dobrindt U."/>
            <person name="Brzuszkiewicz E."/>
            <person name="Gottschalk G."/>
            <person name="Carniel E."/>
            <person name="Hacker J."/>
        </authorList>
    </citation>
    <scope>NUCLEOTIDE SEQUENCE [LARGE SCALE GENOMIC DNA]</scope>
    <source>
        <strain evidence="3">536 / UPEC</strain>
    </source>
</reference>
<dbReference type="InterPro" id="IPR003615">
    <property type="entry name" value="HNH_nuc"/>
</dbReference>
<evidence type="ECO:0000259" key="1">
    <source>
        <dbReference type="Pfam" id="PF13391"/>
    </source>
</evidence>
<gene>
    <name evidence="2" type="ordered locus">ECP_3768</name>
</gene>
<dbReference type="Pfam" id="PF13391">
    <property type="entry name" value="HNH_2"/>
    <property type="match status" value="1"/>
</dbReference>
<protein>
    <recommendedName>
        <fullName evidence="1">HNH nuclease domain-containing protein</fullName>
    </recommendedName>
</protein>
<feature type="domain" description="HNH nuclease" evidence="1">
    <location>
        <begin position="325"/>
        <end position="374"/>
    </location>
</feature>
<organism evidence="2 3">
    <name type="scientific">Escherichia coli O6:K15:H31 (strain 536 / UPEC)</name>
    <dbReference type="NCBI Taxonomy" id="362663"/>
    <lineage>
        <taxon>Bacteria</taxon>
        <taxon>Pseudomonadati</taxon>
        <taxon>Pseudomonadota</taxon>
        <taxon>Gammaproteobacteria</taxon>
        <taxon>Enterobacterales</taxon>
        <taxon>Enterobacteriaceae</taxon>
        <taxon>Escherichia</taxon>
    </lineage>
</organism>
<dbReference type="EMBL" id="CP000247">
    <property type="protein sequence ID" value="ABG71739.1"/>
    <property type="molecule type" value="Genomic_DNA"/>
</dbReference>
<evidence type="ECO:0000313" key="2">
    <source>
        <dbReference type="EMBL" id="ABG71739.1"/>
    </source>
</evidence>